<reference evidence="7 8" key="1">
    <citation type="submission" date="2020-04" db="EMBL/GenBank/DDBJ databases">
        <authorList>
            <person name="Liu A."/>
        </authorList>
    </citation>
    <scope>NUCLEOTIDE SEQUENCE [LARGE SCALE GENOMIC DNA]</scope>
    <source>
        <strain evidence="7 8">RZ02</strain>
    </source>
</reference>
<sequence>MAYVDQGMAADRKKAAAGVIVIHAAIGTVLVTGLATNFIPAAPPKPFEGHNVEIELPKPTPTPTPIEDIKPSADPISQPDPFTPDQAIDITPAGPVITTSTTPVPAGPVTREVLPTGPIMVIQPPVPPVPTFEPIAAKPRNAPSGWITQSDYRTSWINREYTGVARFQLSIGTNGRVQNCQIMASTGHSVLDTATCKLASRRARFEAARDSNGEKVIGSYTGSVRWELPD</sequence>
<dbReference type="SUPFAM" id="SSF74653">
    <property type="entry name" value="TolA/TonB C-terminal domain"/>
    <property type="match status" value="1"/>
</dbReference>
<dbReference type="InterPro" id="IPR037682">
    <property type="entry name" value="TonB_C"/>
</dbReference>
<name>A0A848QJA9_9SPHN</name>
<dbReference type="Pfam" id="PF03544">
    <property type="entry name" value="TonB_C"/>
    <property type="match status" value="1"/>
</dbReference>
<dbReference type="EMBL" id="JABCRE010000002">
    <property type="protein sequence ID" value="NMW30870.1"/>
    <property type="molecule type" value="Genomic_DNA"/>
</dbReference>
<keyword evidence="8" id="KW-1185">Reference proteome</keyword>
<comment type="caution">
    <text evidence="7">The sequence shown here is derived from an EMBL/GenBank/DDBJ whole genome shotgun (WGS) entry which is preliminary data.</text>
</comment>
<protein>
    <submittedName>
        <fullName evidence="7">TonB family protein</fullName>
    </submittedName>
</protein>
<dbReference type="AlphaFoldDB" id="A0A848QJA9"/>
<evidence type="ECO:0000256" key="5">
    <source>
        <dbReference type="SAM" id="Phobius"/>
    </source>
</evidence>
<evidence type="ECO:0000256" key="4">
    <source>
        <dbReference type="ARBA" id="ARBA00023136"/>
    </source>
</evidence>
<dbReference type="NCBIfam" id="TIGR01352">
    <property type="entry name" value="tonB_Cterm"/>
    <property type="match status" value="1"/>
</dbReference>
<evidence type="ECO:0000256" key="1">
    <source>
        <dbReference type="ARBA" id="ARBA00004167"/>
    </source>
</evidence>
<evidence type="ECO:0000256" key="3">
    <source>
        <dbReference type="ARBA" id="ARBA00022989"/>
    </source>
</evidence>
<gene>
    <name evidence="7" type="ORF">HKD42_02205</name>
</gene>
<evidence type="ECO:0000256" key="2">
    <source>
        <dbReference type="ARBA" id="ARBA00022692"/>
    </source>
</evidence>
<proteinExistence type="predicted"/>
<accession>A0A848QJA9</accession>
<dbReference type="GO" id="GO:0055085">
    <property type="term" value="P:transmembrane transport"/>
    <property type="evidence" value="ECO:0007669"/>
    <property type="project" value="InterPro"/>
</dbReference>
<dbReference type="InterPro" id="IPR006260">
    <property type="entry name" value="TonB/TolA_C"/>
</dbReference>
<keyword evidence="4 5" id="KW-0472">Membrane</keyword>
<dbReference type="GO" id="GO:0016020">
    <property type="term" value="C:membrane"/>
    <property type="evidence" value="ECO:0007669"/>
    <property type="project" value="UniProtKB-SubCell"/>
</dbReference>
<keyword evidence="3 5" id="KW-1133">Transmembrane helix</keyword>
<dbReference type="Proteomes" id="UP000561181">
    <property type="component" value="Unassembled WGS sequence"/>
</dbReference>
<feature type="domain" description="TonB C-terminal" evidence="6">
    <location>
        <begin position="158"/>
        <end position="228"/>
    </location>
</feature>
<feature type="transmembrane region" description="Helical" evidence="5">
    <location>
        <begin position="15"/>
        <end position="35"/>
    </location>
</feature>
<keyword evidence="2 5" id="KW-0812">Transmembrane</keyword>
<dbReference type="Gene3D" id="3.30.1150.10">
    <property type="match status" value="1"/>
</dbReference>
<evidence type="ECO:0000313" key="8">
    <source>
        <dbReference type="Proteomes" id="UP000561181"/>
    </source>
</evidence>
<comment type="subcellular location">
    <subcellularLocation>
        <location evidence="1">Membrane</location>
        <topology evidence="1">Single-pass membrane protein</topology>
    </subcellularLocation>
</comment>
<organism evidence="7 8">
    <name type="scientific">Pontixanthobacter rizhaonensis</name>
    <dbReference type="NCBI Taxonomy" id="2730337"/>
    <lineage>
        <taxon>Bacteria</taxon>
        <taxon>Pseudomonadati</taxon>
        <taxon>Pseudomonadota</taxon>
        <taxon>Alphaproteobacteria</taxon>
        <taxon>Sphingomonadales</taxon>
        <taxon>Erythrobacteraceae</taxon>
        <taxon>Pontixanthobacter</taxon>
    </lineage>
</organism>
<evidence type="ECO:0000259" key="6">
    <source>
        <dbReference type="Pfam" id="PF03544"/>
    </source>
</evidence>
<evidence type="ECO:0000313" key="7">
    <source>
        <dbReference type="EMBL" id="NMW30870.1"/>
    </source>
</evidence>
<dbReference type="RefSeq" id="WP_170009895.1">
    <property type="nucleotide sequence ID" value="NZ_JABCRE010000002.1"/>
</dbReference>